<dbReference type="EMBL" id="JAYRBN010000037">
    <property type="protein sequence ID" value="KAL2746728.1"/>
    <property type="molecule type" value="Genomic_DNA"/>
</dbReference>
<dbReference type="AlphaFoldDB" id="A0ABD2CNP3"/>
<accession>A0ABD2CNP3</accession>
<sequence length="65" mass="7455">MPPGDNINCYALLQASSIPLSYLHEEQKGIRSIFVLTSHAFPRKAHFPSLKINGMMRRAWWSIRA</sequence>
<proteinExistence type="predicted"/>
<reference evidence="1 2" key="1">
    <citation type="journal article" date="2024" name="Ann. Entomol. Soc. Am.">
        <title>Genomic analyses of the southern and eastern yellowjacket wasps (Hymenoptera: Vespidae) reveal evolutionary signatures of social life.</title>
        <authorList>
            <person name="Catto M.A."/>
            <person name="Caine P.B."/>
            <person name="Orr S.E."/>
            <person name="Hunt B.G."/>
            <person name="Goodisman M.A.D."/>
        </authorList>
    </citation>
    <scope>NUCLEOTIDE SEQUENCE [LARGE SCALE GENOMIC DNA]</scope>
    <source>
        <strain evidence="1">232</strain>
        <tissue evidence="1">Head and thorax</tissue>
    </source>
</reference>
<organism evidence="1 2">
    <name type="scientific">Vespula maculifrons</name>
    <name type="common">Eastern yellow jacket</name>
    <name type="synonym">Wasp</name>
    <dbReference type="NCBI Taxonomy" id="7453"/>
    <lineage>
        <taxon>Eukaryota</taxon>
        <taxon>Metazoa</taxon>
        <taxon>Ecdysozoa</taxon>
        <taxon>Arthropoda</taxon>
        <taxon>Hexapoda</taxon>
        <taxon>Insecta</taxon>
        <taxon>Pterygota</taxon>
        <taxon>Neoptera</taxon>
        <taxon>Endopterygota</taxon>
        <taxon>Hymenoptera</taxon>
        <taxon>Apocrita</taxon>
        <taxon>Aculeata</taxon>
        <taxon>Vespoidea</taxon>
        <taxon>Vespidae</taxon>
        <taxon>Vespinae</taxon>
        <taxon>Vespula</taxon>
    </lineage>
</organism>
<keyword evidence="2" id="KW-1185">Reference proteome</keyword>
<gene>
    <name evidence="1" type="ORF">V1477_005098</name>
</gene>
<name>A0ABD2CNP3_VESMC</name>
<evidence type="ECO:0000313" key="2">
    <source>
        <dbReference type="Proteomes" id="UP001607303"/>
    </source>
</evidence>
<comment type="caution">
    <text evidence="1">The sequence shown here is derived from an EMBL/GenBank/DDBJ whole genome shotgun (WGS) entry which is preliminary data.</text>
</comment>
<evidence type="ECO:0000313" key="1">
    <source>
        <dbReference type="EMBL" id="KAL2746728.1"/>
    </source>
</evidence>
<protein>
    <submittedName>
        <fullName evidence="1">Uncharacterized protein</fullName>
    </submittedName>
</protein>
<dbReference type="Proteomes" id="UP001607303">
    <property type="component" value="Unassembled WGS sequence"/>
</dbReference>